<sequence>MEDDVLMDIDLDSQKLELRGLNLSLYRANFDDITLKEDLVPFSMSFRQNSFFQPDEYFGDEVFLSSIEPPAAAENSNQELLELFDQTHDPEPQIPQERLQTIDELPLHSSMISTDPFPVLFHSDFCVQLTHSPILMRKRPRTSIIIDAIDLEQDKENCQLTQDKDKENHELQVPSITRGTKTSTHCWSGLS</sequence>
<keyword evidence="3" id="KW-1185">Reference proteome</keyword>
<proteinExistence type="predicted"/>
<dbReference type="EMBL" id="JBJKFK010003250">
    <property type="protein sequence ID" value="KAL3310092.1"/>
    <property type="molecule type" value="Genomic_DNA"/>
</dbReference>
<evidence type="ECO:0000313" key="2">
    <source>
        <dbReference type="EMBL" id="KAL3310092.1"/>
    </source>
</evidence>
<feature type="region of interest" description="Disordered" evidence="1">
    <location>
        <begin position="163"/>
        <end position="191"/>
    </location>
</feature>
<organism evidence="2 3">
    <name type="scientific">Cichlidogyrus casuarinus</name>
    <dbReference type="NCBI Taxonomy" id="1844966"/>
    <lineage>
        <taxon>Eukaryota</taxon>
        <taxon>Metazoa</taxon>
        <taxon>Spiralia</taxon>
        <taxon>Lophotrochozoa</taxon>
        <taxon>Platyhelminthes</taxon>
        <taxon>Monogenea</taxon>
        <taxon>Monopisthocotylea</taxon>
        <taxon>Dactylogyridea</taxon>
        <taxon>Ancyrocephalidae</taxon>
        <taxon>Cichlidogyrus</taxon>
    </lineage>
</organism>
<accession>A0ABD2PTJ5</accession>
<evidence type="ECO:0000313" key="3">
    <source>
        <dbReference type="Proteomes" id="UP001626550"/>
    </source>
</evidence>
<reference evidence="2 3" key="1">
    <citation type="submission" date="2024-11" db="EMBL/GenBank/DDBJ databases">
        <title>Adaptive evolution of stress response genes in parasites aligns with host niche diversity.</title>
        <authorList>
            <person name="Hahn C."/>
            <person name="Resl P."/>
        </authorList>
    </citation>
    <scope>NUCLEOTIDE SEQUENCE [LARGE SCALE GENOMIC DNA]</scope>
    <source>
        <strain evidence="2">EGGRZ-B1_66</strain>
        <tissue evidence="2">Body</tissue>
    </source>
</reference>
<dbReference type="Proteomes" id="UP001626550">
    <property type="component" value="Unassembled WGS sequence"/>
</dbReference>
<protein>
    <submittedName>
        <fullName evidence="2">Uncharacterized protein</fullName>
    </submittedName>
</protein>
<evidence type="ECO:0000256" key="1">
    <source>
        <dbReference type="SAM" id="MobiDB-lite"/>
    </source>
</evidence>
<feature type="compositionally biased region" description="Polar residues" evidence="1">
    <location>
        <begin position="174"/>
        <end position="191"/>
    </location>
</feature>
<dbReference type="AlphaFoldDB" id="A0ABD2PTJ5"/>
<name>A0ABD2PTJ5_9PLAT</name>
<comment type="caution">
    <text evidence="2">The sequence shown here is derived from an EMBL/GenBank/DDBJ whole genome shotgun (WGS) entry which is preliminary data.</text>
</comment>
<gene>
    <name evidence="2" type="ORF">Ciccas_011351</name>
</gene>